<evidence type="ECO:0000259" key="8">
    <source>
        <dbReference type="Pfam" id="PF02771"/>
    </source>
</evidence>
<evidence type="ECO:0000256" key="4">
    <source>
        <dbReference type="ARBA" id="ARBA00022827"/>
    </source>
</evidence>
<dbReference type="EMBL" id="JBAKBA010000001">
    <property type="protein sequence ID" value="MEL0657528.1"/>
    <property type="molecule type" value="Genomic_DNA"/>
</dbReference>
<dbReference type="Pfam" id="PF02770">
    <property type="entry name" value="Acyl-CoA_dh_M"/>
    <property type="match status" value="1"/>
</dbReference>
<sequence length="629" mass="69818">MSFPEDKKVVIDTSKMSDEKASSLNLTEAARDSVWEHPSFAKSLFMGKFKSDAIFPFPEQSKEDKFVGDQLVKEVGVVLAETLDADLVDETRTIPTEAMQALAKVGVFSMKIPKEYGGLGLSQVNYNRVLMAIASHCGSTAVLVSAHQSIGVPQPIKLFGTDDQKQRFLPLFKDGAISAFALTEPSVGSDPAQMETTATLNATGTHYLINGEKLWCTNGLIADYLVVMACTAPKVIGDKEVKQISAFIVKGQSPGINIKHRCDFMGIRGIQNGLIEFKDVEVPIEDRILEEGQGLKIALATLNTGRLTIPAASTGMAKQCLNMTRRWGGKRVQWGLPIAKHEKGSNRIAYIASTTFAMEAVTWVTSFMADKGDVDIRMEAAMAKLFCSEMAWSVMDETVQMFGGRGYEKASSLKARGELPFPVERMLRDCRINRIIEGTTDVMELFLSREALDTHLSLASDLIKPNADFTTKRDAAFKLFKEYAAWYPSQIINKEFIEQFTHSGKLVEHINYCQRTSHRLARVLFEQMLVHREKLELRQETLGHLMTIGCEIFAMAVTCSYAKSQAKAGNTNAISLAEHHCVLASERIEEHFKALSTPQRETAKAIADDILSNQYQWLEEGIYPVAPEQ</sequence>
<dbReference type="SUPFAM" id="SSF47203">
    <property type="entry name" value="Acyl-CoA dehydrogenase C-terminal domain-like"/>
    <property type="match status" value="1"/>
</dbReference>
<protein>
    <submittedName>
        <fullName evidence="9">Acyl-CoA dehydrogenase family protein</fullName>
    </submittedName>
</protein>
<evidence type="ECO:0000259" key="6">
    <source>
        <dbReference type="Pfam" id="PF00441"/>
    </source>
</evidence>
<dbReference type="Proteomes" id="UP001366060">
    <property type="component" value="Unassembled WGS sequence"/>
</dbReference>
<evidence type="ECO:0000256" key="2">
    <source>
        <dbReference type="ARBA" id="ARBA00009347"/>
    </source>
</evidence>
<feature type="domain" description="Acyl-CoA dehydrogenase/oxidase C-terminal" evidence="6">
    <location>
        <begin position="292"/>
        <end position="450"/>
    </location>
</feature>
<evidence type="ECO:0000259" key="7">
    <source>
        <dbReference type="Pfam" id="PF02770"/>
    </source>
</evidence>
<comment type="cofactor">
    <cofactor evidence="1 5">
        <name>FAD</name>
        <dbReference type="ChEBI" id="CHEBI:57692"/>
    </cofactor>
</comment>
<dbReference type="InterPro" id="IPR036250">
    <property type="entry name" value="AcylCo_DH-like_C"/>
</dbReference>
<dbReference type="PANTHER" id="PTHR43884">
    <property type="entry name" value="ACYL-COA DEHYDROGENASE"/>
    <property type="match status" value="1"/>
</dbReference>
<comment type="caution">
    <text evidence="9">The sequence shown here is derived from an EMBL/GenBank/DDBJ whole genome shotgun (WGS) entry which is preliminary data.</text>
</comment>
<feature type="domain" description="Acyl-CoA dehydrogenase/oxidase N-terminal" evidence="8">
    <location>
        <begin position="82"/>
        <end position="172"/>
    </location>
</feature>
<keyword evidence="3 5" id="KW-0285">Flavoprotein</keyword>
<dbReference type="Gene3D" id="2.40.110.10">
    <property type="entry name" value="Butyryl-CoA Dehydrogenase, subunit A, domain 2"/>
    <property type="match status" value="1"/>
</dbReference>
<dbReference type="InterPro" id="IPR009100">
    <property type="entry name" value="AcylCoA_DH/oxidase_NM_dom_sf"/>
</dbReference>
<evidence type="ECO:0000256" key="3">
    <source>
        <dbReference type="ARBA" id="ARBA00022630"/>
    </source>
</evidence>
<dbReference type="Pfam" id="PF00441">
    <property type="entry name" value="Acyl-CoA_dh_1"/>
    <property type="match status" value="1"/>
</dbReference>
<dbReference type="SUPFAM" id="SSF56645">
    <property type="entry name" value="Acyl-CoA dehydrogenase NM domain-like"/>
    <property type="match status" value="1"/>
</dbReference>
<dbReference type="Gene3D" id="1.20.140.10">
    <property type="entry name" value="Butyryl-CoA Dehydrogenase, subunit A, domain 3"/>
    <property type="match status" value="2"/>
</dbReference>
<dbReference type="InterPro" id="IPR037069">
    <property type="entry name" value="AcylCoA_DH/ox_N_sf"/>
</dbReference>
<feature type="domain" description="Acyl-CoA oxidase/dehydrogenase middle" evidence="7">
    <location>
        <begin position="179"/>
        <end position="280"/>
    </location>
</feature>
<accession>A0ABU9H6N2</accession>
<comment type="similarity">
    <text evidence="2 5">Belongs to the acyl-CoA dehydrogenase family.</text>
</comment>
<keyword evidence="10" id="KW-1185">Reference proteome</keyword>
<dbReference type="PANTHER" id="PTHR43884:SF9">
    <property type="entry name" value="COMPLEX I ASSEMBLY FACTOR ACAD9, MITOCHONDRIAL"/>
    <property type="match status" value="1"/>
</dbReference>
<evidence type="ECO:0000256" key="1">
    <source>
        <dbReference type="ARBA" id="ARBA00001974"/>
    </source>
</evidence>
<dbReference type="Pfam" id="PF02771">
    <property type="entry name" value="Acyl-CoA_dh_N"/>
    <property type="match status" value="1"/>
</dbReference>
<dbReference type="InterPro" id="IPR013786">
    <property type="entry name" value="AcylCoA_DH/ox_N"/>
</dbReference>
<dbReference type="InterPro" id="IPR046373">
    <property type="entry name" value="Acyl-CoA_Oxase/DH_mid-dom_sf"/>
</dbReference>
<organism evidence="9 10">
    <name type="scientific">Psychromonas arctica</name>
    <dbReference type="NCBI Taxonomy" id="168275"/>
    <lineage>
        <taxon>Bacteria</taxon>
        <taxon>Pseudomonadati</taxon>
        <taxon>Pseudomonadota</taxon>
        <taxon>Gammaproteobacteria</taxon>
        <taxon>Alteromonadales</taxon>
        <taxon>Psychromonadaceae</taxon>
        <taxon>Psychromonas</taxon>
    </lineage>
</organism>
<gene>
    <name evidence="9" type="ORF">V6255_00125</name>
</gene>
<proteinExistence type="inferred from homology"/>
<reference evidence="9 10" key="1">
    <citation type="submission" date="2024-02" db="EMBL/GenBank/DDBJ databases">
        <title>Bacteria isolated from the canopy kelp, Nereocystis luetkeana.</title>
        <authorList>
            <person name="Pfister C.A."/>
            <person name="Younker I.T."/>
            <person name="Light S.H."/>
        </authorList>
    </citation>
    <scope>NUCLEOTIDE SEQUENCE [LARGE SCALE GENOMIC DNA]</scope>
    <source>
        <strain evidence="9 10">TI.2.07</strain>
    </source>
</reference>
<evidence type="ECO:0000256" key="5">
    <source>
        <dbReference type="RuleBase" id="RU362125"/>
    </source>
</evidence>
<name>A0ABU9H6N2_9GAMM</name>
<keyword evidence="5" id="KW-0560">Oxidoreductase</keyword>
<dbReference type="RefSeq" id="WP_341626336.1">
    <property type="nucleotide sequence ID" value="NZ_JBAKBA010000001.1"/>
</dbReference>
<evidence type="ECO:0000313" key="10">
    <source>
        <dbReference type="Proteomes" id="UP001366060"/>
    </source>
</evidence>
<keyword evidence="4 5" id="KW-0274">FAD</keyword>
<dbReference type="Gene3D" id="1.10.540.10">
    <property type="entry name" value="Acyl-CoA dehydrogenase/oxidase, N-terminal domain"/>
    <property type="match status" value="1"/>
</dbReference>
<evidence type="ECO:0000313" key="9">
    <source>
        <dbReference type="EMBL" id="MEL0657528.1"/>
    </source>
</evidence>
<dbReference type="InterPro" id="IPR009075">
    <property type="entry name" value="AcylCo_DH/oxidase_C"/>
</dbReference>
<dbReference type="InterPro" id="IPR006091">
    <property type="entry name" value="Acyl-CoA_Oxase/DH_mid-dom"/>
</dbReference>